<dbReference type="PANTHER" id="PTHR47691:SF3">
    <property type="entry name" value="HTH-TYPE TRANSCRIPTIONAL REGULATOR RV0890C-RELATED"/>
    <property type="match status" value="1"/>
</dbReference>
<dbReference type="Gene3D" id="3.40.50.300">
    <property type="entry name" value="P-loop containing nucleotide triphosphate hydrolases"/>
    <property type="match status" value="1"/>
</dbReference>
<dbReference type="PROSITE" id="PS50943">
    <property type="entry name" value="HTH_CROC1"/>
    <property type="match status" value="1"/>
</dbReference>
<dbReference type="SMART" id="SM00530">
    <property type="entry name" value="HTH_XRE"/>
    <property type="match status" value="1"/>
</dbReference>
<dbReference type="Gene3D" id="1.10.260.40">
    <property type="entry name" value="lambda repressor-like DNA-binding domains"/>
    <property type="match status" value="1"/>
</dbReference>
<dbReference type="Pfam" id="PF13560">
    <property type="entry name" value="HTH_31"/>
    <property type="match status" value="1"/>
</dbReference>
<dbReference type="PANTHER" id="PTHR47691">
    <property type="entry name" value="REGULATOR-RELATED"/>
    <property type="match status" value="1"/>
</dbReference>
<reference evidence="2" key="1">
    <citation type="submission" date="2014-05" db="EMBL/GenBank/DDBJ databases">
        <authorList>
            <person name="Horn Fabian"/>
        </authorList>
    </citation>
    <scope>NUCLEOTIDE SEQUENCE</scope>
</reference>
<organism evidence="2">
    <name type="scientific">Streptomyces iranensis</name>
    <dbReference type="NCBI Taxonomy" id="576784"/>
    <lineage>
        <taxon>Bacteria</taxon>
        <taxon>Bacillati</taxon>
        <taxon>Actinomycetota</taxon>
        <taxon>Actinomycetes</taxon>
        <taxon>Kitasatosporales</taxon>
        <taxon>Streptomycetaceae</taxon>
        <taxon>Streptomyces</taxon>
        <taxon>Streptomyces violaceusniger group</taxon>
    </lineage>
</organism>
<dbReference type="HOGENOM" id="CLU_046813_0_1_11"/>
<proteinExistence type="predicted"/>
<protein>
    <submittedName>
        <fullName evidence="2">NB-ARC domain protein</fullName>
    </submittedName>
</protein>
<gene>
    <name evidence="2" type="ORF">SIRAN7020</name>
</gene>
<dbReference type="PRINTS" id="PR00364">
    <property type="entry name" value="DISEASERSIST"/>
</dbReference>
<dbReference type="Pfam" id="PF00931">
    <property type="entry name" value="NB-ARC"/>
    <property type="match status" value="1"/>
</dbReference>
<dbReference type="CDD" id="cd00093">
    <property type="entry name" value="HTH_XRE"/>
    <property type="match status" value="1"/>
</dbReference>
<dbReference type="InterPro" id="IPR027417">
    <property type="entry name" value="P-loop_NTPase"/>
</dbReference>
<accession>A0A061A509</accession>
<dbReference type="InterPro" id="IPR010982">
    <property type="entry name" value="Lambda_DNA-bd_dom_sf"/>
</dbReference>
<name>A0A061A509_9ACTN</name>
<evidence type="ECO:0000313" key="2">
    <source>
        <dbReference type="EMBL" id="CDR10642.1"/>
    </source>
</evidence>
<evidence type="ECO:0000259" key="1">
    <source>
        <dbReference type="PROSITE" id="PS50943"/>
    </source>
</evidence>
<sequence>MGAPVSVAPAEFGSALRTLRSSQGLSLGDLAHLVNYSKSYLSRVETGKKQPTADLARHCDDALGGEGRLIRIAMSVPRRRTQAATTTPSVRQLPRSITDFVGRVDLLRQLDGTCPEASDGQYRGSPLVLVDGPAGIGKTETVLHWGHVAAERFRDGTLFADLNGFRQGGSPLTAEQVLRRFLYDLGETRADLKGMDAQQLGVPFRSLLTGKRMLIVLDNATRPEQVRSLLPASPGCMTVVTSRSRMPGLLARDGALRLQVPPMAPEESLELLATLDPESRLAQRPEYLDACGHIPLLIRIASRRNMNPEFYDSLYRRESAAMLRLFSMVGDDSTSLRSLLMGSYEVLTGEATWAFRLLGTCAEGWFTVRDAARLLDTGQSAAEELLSELADIHLLQYRDGQFAFDPVHRAFAIERAGAVESERNGCQV</sequence>
<feature type="domain" description="HTH cro/C1-type" evidence="1">
    <location>
        <begin position="16"/>
        <end position="70"/>
    </location>
</feature>
<dbReference type="EMBL" id="LK022848">
    <property type="protein sequence ID" value="CDR10642.1"/>
    <property type="molecule type" value="Genomic_DNA"/>
</dbReference>
<dbReference type="SUPFAM" id="SSF52540">
    <property type="entry name" value="P-loop containing nucleoside triphosphate hydrolases"/>
    <property type="match status" value="1"/>
</dbReference>
<dbReference type="InterPro" id="IPR002182">
    <property type="entry name" value="NB-ARC"/>
</dbReference>
<dbReference type="AlphaFoldDB" id="A0A061A509"/>
<dbReference type="SUPFAM" id="SSF47413">
    <property type="entry name" value="lambda repressor-like DNA-binding domains"/>
    <property type="match status" value="1"/>
</dbReference>
<dbReference type="InterPro" id="IPR001387">
    <property type="entry name" value="Cro/C1-type_HTH"/>
</dbReference>
<dbReference type="GO" id="GO:0003677">
    <property type="term" value="F:DNA binding"/>
    <property type="evidence" value="ECO:0007669"/>
    <property type="project" value="InterPro"/>
</dbReference>